<dbReference type="Gene3D" id="1.25.40.10">
    <property type="entry name" value="Tetratricopeptide repeat domain"/>
    <property type="match status" value="1"/>
</dbReference>
<dbReference type="KEGG" id="caa:Caka_0580"/>
<name>D5ENU6_CORAD</name>
<organism evidence="1 2">
    <name type="scientific">Coraliomargarita akajimensis (strain DSM 45221 / IAM 15411 / JCM 23193 / KCTC 12865 / 04OKA010-24)</name>
    <dbReference type="NCBI Taxonomy" id="583355"/>
    <lineage>
        <taxon>Bacteria</taxon>
        <taxon>Pseudomonadati</taxon>
        <taxon>Verrucomicrobiota</taxon>
        <taxon>Opitutia</taxon>
        <taxon>Puniceicoccales</taxon>
        <taxon>Coraliomargaritaceae</taxon>
        <taxon>Coraliomargarita</taxon>
    </lineage>
</organism>
<evidence type="ECO:0000313" key="1">
    <source>
        <dbReference type="EMBL" id="ADE53605.1"/>
    </source>
</evidence>
<dbReference type="EMBL" id="CP001998">
    <property type="protein sequence ID" value="ADE53605.1"/>
    <property type="molecule type" value="Genomic_DNA"/>
</dbReference>
<reference evidence="1 2" key="1">
    <citation type="journal article" date="2010" name="Stand. Genomic Sci.">
        <title>Complete genome sequence of Coraliomargarita akajimensis type strain (04OKA010-24).</title>
        <authorList>
            <person name="Mavromatis K."/>
            <person name="Abt B."/>
            <person name="Brambilla E."/>
            <person name="Lapidus A."/>
            <person name="Copeland A."/>
            <person name="Deshpande S."/>
            <person name="Nolan M."/>
            <person name="Lucas S."/>
            <person name="Tice H."/>
            <person name="Cheng J.F."/>
            <person name="Han C."/>
            <person name="Detter J.C."/>
            <person name="Woyke T."/>
            <person name="Goodwin L."/>
            <person name="Pitluck S."/>
            <person name="Held B."/>
            <person name="Brettin T."/>
            <person name="Tapia R."/>
            <person name="Ivanova N."/>
            <person name="Mikhailova N."/>
            <person name="Pati A."/>
            <person name="Liolios K."/>
            <person name="Chen A."/>
            <person name="Palaniappan K."/>
            <person name="Land M."/>
            <person name="Hauser L."/>
            <person name="Chang Y.J."/>
            <person name="Jeffries C.D."/>
            <person name="Rohde M."/>
            <person name="Goker M."/>
            <person name="Bristow J."/>
            <person name="Eisen J.A."/>
            <person name="Markowitz V."/>
            <person name="Hugenholtz P."/>
            <person name="Klenk H.P."/>
            <person name="Kyrpides N.C."/>
        </authorList>
    </citation>
    <scope>NUCLEOTIDE SEQUENCE [LARGE SCALE GENOMIC DNA]</scope>
    <source>
        <strain evidence="2">DSM 45221 / IAM 15411 / JCM 23193 / KCTC 12865</strain>
    </source>
</reference>
<dbReference type="AlphaFoldDB" id="D5ENU6"/>
<keyword evidence="2" id="KW-1185">Reference proteome</keyword>
<proteinExistence type="predicted"/>
<sequence length="173" mass="20485">MLFLGTYSYCETTSEEEKPEYIERLESATDLLIDGELVESEIALKKLRKEEITLRTWGMASFNLGINLRYQEKYMEAIGVFEEVLKSKLNDRDPAPNIMEHFMNYHYKACMEISYNYELLRKYTDALTYMELAKTRYKFQDTCGTCFEQIDAEWVARVKHLEDMKTKESNQAE</sequence>
<dbReference type="Proteomes" id="UP000000925">
    <property type="component" value="Chromosome"/>
</dbReference>
<gene>
    <name evidence="1" type="ordered locus">Caka_0580</name>
</gene>
<dbReference type="SUPFAM" id="SSF48452">
    <property type="entry name" value="TPR-like"/>
    <property type="match status" value="1"/>
</dbReference>
<evidence type="ECO:0000313" key="2">
    <source>
        <dbReference type="Proteomes" id="UP000000925"/>
    </source>
</evidence>
<accession>D5ENU6</accession>
<dbReference type="HOGENOM" id="CLU_1545017_0_0_0"/>
<protein>
    <recommendedName>
        <fullName evidence="3">Tetratricopeptide repeat protein</fullName>
    </recommendedName>
</protein>
<dbReference type="InterPro" id="IPR011990">
    <property type="entry name" value="TPR-like_helical_dom_sf"/>
</dbReference>
<evidence type="ECO:0008006" key="3">
    <source>
        <dbReference type="Google" id="ProtNLM"/>
    </source>
</evidence>